<evidence type="ECO:0000313" key="10">
    <source>
        <dbReference type="EMBL" id="CAK7227071.1"/>
    </source>
</evidence>
<proteinExistence type="inferred from homology"/>
<dbReference type="Gene3D" id="3.30.470.10">
    <property type="match status" value="1"/>
</dbReference>
<keyword evidence="4 8" id="KW-0808">Transferase</keyword>
<keyword evidence="8" id="KW-0028">Amino-acid biosynthesis</keyword>
<comment type="catalytic activity">
    <reaction evidence="8">
        <text>L-valine + 2-oxoglutarate = 3-methyl-2-oxobutanoate + L-glutamate</text>
        <dbReference type="Rhea" id="RHEA:24813"/>
        <dbReference type="ChEBI" id="CHEBI:11851"/>
        <dbReference type="ChEBI" id="CHEBI:16810"/>
        <dbReference type="ChEBI" id="CHEBI:29985"/>
        <dbReference type="ChEBI" id="CHEBI:57762"/>
        <dbReference type="EC" id="2.6.1.42"/>
    </reaction>
</comment>
<sequence length="421" mass="46259">MAPSATTETPKPAEHKGEQDVDLTAQAIEHKLSDIAKLKQNGSPKELDASKLTYEYTKSPRPVPASIEAACAGAETICTDHMITVAWDAETGWATPELRPYGPLSLMPTASVLHYATECFEGLKVYRGVDGRLRLFRPYCNAQRMLTSAIRISLPAFEPKELEKLIVALMSVDGPKWLPRDAPPNSYLYLRPTMIGTQAQLGVQAPKQALLFITAGYLPRLDSVVGGMRLHTSPEDMVRAWVGGFGFAKVGANYGPSLQATLEAKSRGFHQVLWLYGSEGYCTEAGASNFFVMLKSRETGQLQLITAPLDDRLILDGVTRRSIVQLARERLAGEVEVVERRYTIAEVIEAHAEGRLVEAFAAGTAYFVAPVSLVHHRGQDIPFPMESAAGGKYALQIKSWISDIMYGREDHAWGLVVPEKE</sequence>
<evidence type="ECO:0000313" key="11">
    <source>
        <dbReference type="Proteomes" id="UP001642482"/>
    </source>
</evidence>
<dbReference type="PANTHER" id="PTHR11825:SF69">
    <property type="entry name" value="BRANCHED-CHAIN-AMINO-ACID AMINOTRANSFERASE"/>
    <property type="match status" value="1"/>
</dbReference>
<comment type="cofactor">
    <cofactor evidence="1 7">
        <name>pyridoxal 5'-phosphate</name>
        <dbReference type="ChEBI" id="CHEBI:597326"/>
    </cofactor>
</comment>
<evidence type="ECO:0000256" key="1">
    <source>
        <dbReference type="ARBA" id="ARBA00001933"/>
    </source>
</evidence>
<comment type="caution">
    <text evidence="10">The sequence shown here is derived from an EMBL/GenBank/DDBJ whole genome shotgun (WGS) entry which is preliminary data.</text>
</comment>
<evidence type="ECO:0000256" key="5">
    <source>
        <dbReference type="ARBA" id="ARBA00022898"/>
    </source>
</evidence>
<evidence type="ECO:0000256" key="4">
    <source>
        <dbReference type="ARBA" id="ARBA00022679"/>
    </source>
</evidence>
<keyword evidence="3 8" id="KW-0032">Aminotransferase</keyword>
<dbReference type="EC" id="2.6.1.42" evidence="8"/>
<dbReference type="InterPro" id="IPR001544">
    <property type="entry name" value="Aminotrans_IV"/>
</dbReference>
<dbReference type="Gene3D" id="3.20.10.10">
    <property type="entry name" value="D-amino Acid Aminotransferase, subunit A, domain 2"/>
    <property type="match status" value="1"/>
</dbReference>
<dbReference type="InterPro" id="IPR005786">
    <property type="entry name" value="B_amino_transII"/>
</dbReference>
<dbReference type="EMBL" id="CAWUHD010000070">
    <property type="protein sequence ID" value="CAK7227071.1"/>
    <property type="molecule type" value="Genomic_DNA"/>
</dbReference>
<dbReference type="Proteomes" id="UP001642482">
    <property type="component" value="Unassembled WGS sequence"/>
</dbReference>
<dbReference type="SUPFAM" id="SSF56752">
    <property type="entry name" value="D-aminoacid aminotransferase-like PLP-dependent enzymes"/>
    <property type="match status" value="1"/>
</dbReference>
<dbReference type="PIRSF" id="PIRSF006468">
    <property type="entry name" value="BCAT1"/>
    <property type="match status" value="1"/>
</dbReference>
<dbReference type="InterPro" id="IPR018300">
    <property type="entry name" value="Aminotrans_IV_CS"/>
</dbReference>
<comment type="similarity">
    <text evidence="2 6">Belongs to the class-IV pyridoxal-phosphate-dependent aminotransferase family.</text>
</comment>
<dbReference type="PROSITE" id="PS00770">
    <property type="entry name" value="AA_TRANSFER_CLASS_4"/>
    <property type="match status" value="1"/>
</dbReference>
<evidence type="ECO:0000256" key="9">
    <source>
        <dbReference type="SAM" id="MobiDB-lite"/>
    </source>
</evidence>
<protein>
    <recommendedName>
        <fullName evidence="8">Branched-chain-amino-acid aminotransferase</fullName>
        <ecNumber evidence="8">2.6.1.42</ecNumber>
    </recommendedName>
</protein>
<keyword evidence="8" id="KW-0100">Branched-chain amino acid biosynthesis</keyword>
<keyword evidence="5 7" id="KW-0663">Pyridoxal phosphate</keyword>
<keyword evidence="11" id="KW-1185">Reference proteome</keyword>
<name>A0ABP0C689_9PEZI</name>
<comment type="catalytic activity">
    <reaction evidence="8">
        <text>L-leucine + 2-oxoglutarate = 4-methyl-2-oxopentanoate + L-glutamate</text>
        <dbReference type="Rhea" id="RHEA:18321"/>
        <dbReference type="ChEBI" id="CHEBI:16810"/>
        <dbReference type="ChEBI" id="CHEBI:17865"/>
        <dbReference type="ChEBI" id="CHEBI:29985"/>
        <dbReference type="ChEBI" id="CHEBI:57427"/>
        <dbReference type="EC" id="2.6.1.42"/>
    </reaction>
</comment>
<organism evidence="10 11">
    <name type="scientific">Sporothrix eucalyptigena</name>
    <dbReference type="NCBI Taxonomy" id="1812306"/>
    <lineage>
        <taxon>Eukaryota</taxon>
        <taxon>Fungi</taxon>
        <taxon>Dikarya</taxon>
        <taxon>Ascomycota</taxon>
        <taxon>Pezizomycotina</taxon>
        <taxon>Sordariomycetes</taxon>
        <taxon>Sordariomycetidae</taxon>
        <taxon>Ophiostomatales</taxon>
        <taxon>Ophiostomataceae</taxon>
        <taxon>Sporothrix</taxon>
    </lineage>
</organism>
<evidence type="ECO:0000256" key="7">
    <source>
        <dbReference type="RuleBase" id="RU004516"/>
    </source>
</evidence>
<evidence type="ECO:0000256" key="3">
    <source>
        <dbReference type="ARBA" id="ARBA00022576"/>
    </source>
</evidence>
<evidence type="ECO:0000256" key="8">
    <source>
        <dbReference type="RuleBase" id="RU004517"/>
    </source>
</evidence>
<dbReference type="Pfam" id="PF01063">
    <property type="entry name" value="Aminotran_4"/>
    <property type="match status" value="1"/>
</dbReference>
<dbReference type="InterPro" id="IPR043132">
    <property type="entry name" value="BCAT-like_C"/>
</dbReference>
<dbReference type="InterPro" id="IPR036038">
    <property type="entry name" value="Aminotransferase-like"/>
</dbReference>
<reference evidence="10 11" key="1">
    <citation type="submission" date="2024-01" db="EMBL/GenBank/DDBJ databases">
        <authorList>
            <person name="Allen C."/>
            <person name="Tagirdzhanova G."/>
        </authorList>
    </citation>
    <scope>NUCLEOTIDE SEQUENCE [LARGE SCALE GENOMIC DNA]</scope>
</reference>
<dbReference type="PANTHER" id="PTHR11825">
    <property type="entry name" value="SUBGROUP IIII AMINOTRANSFERASE"/>
    <property type="match status" value="1"/>
</dbReference>
<dbReference type="InterPro" id="IPR043131">
    <property type="entry name" value="BCAT-like_N"/>
</dbReference>
<feature type="region of interest" description="Disordered" evidence="9">
    <location>
        <begin position="1"/>
        <end position="20"/>
    </location>
</feature>
<evidence type="ECO:0000256" key="2">
    <source>
        <dbReference type="ARBA" id="ARBA00009320"/>
    </source>
</evidence>
<gene>
    <name evidence="10" type="ORF">SEUCBS140593_006455</name>
</gene>
<evidence type="ECO:0000256" key="6">
    <source>
        <dbReference type="RuleBase" id="RU004106"/>
    </source>
</evidence>
<comment type="catalytic activity">
    <reaction evidence="8">
        <text>L-isoleucine + 2-oxoglutarate = (S)-3-methyl-2-oxopentanoate + L-glutamate</text>
        <dbReference type="Rhea" id="RHEA:24801"/>
        <dbReference type="ChEBI" id="CHEBI:16810"/>
        <dbReference type="ChEBI" id="CHEBI:29985"/>
        <dbReference type="ChEBI" id="CHEBI:35146"/>
        <dbReference type="ChEBI" id="CHEBI:58045"/>
        <dbReference type="EC" id="2.6.1.42"/>
    </reaction>
</comment>
<accession>A0ABP0C689</accession>